<dbReference type="PANTHER" id="PTHR42788:SF13">
    <property type="entry name" value="ALIPHATIC SULFONATES IMPORT ATP-BINDING PROTEIN SSUB"/>
    <property type="match status" value="1"/>
</dbReference>
<keyword evidence="3 5" id="KW-0067">ATP-binding</keyword>
<feature type="domain" description="ABC transporter" evidence="4">
    <location>
        <begin position="4"/>
        <end position="205"/>
    </location>
</feature>
<comment type="caution">
    <text evidence="5">The sequence shown here is derived from an EMBL/GenBank/DDBJ whole genome shotgun (WGS) entry which is preliminary data.</text>
</comment>
<organism evidence="5 6">
    <name type="scientific">Flavivirga rizhaonensis</name>
    <dbReference type="NCBI Taxonomy" id="2559571"/>
    <lineage>
        <taxon>Bacteria</taxon>
        <taxon>Pseudomonadati</taxon>
        <taxon>Bacteroidota</taxon>
        <taxon>Flavobacteriia</taxon>
        <taxon>Flavobacteriales</taxon>
        <taxon>Flavobacteriaceae</taxon>
        <taxon>Flavivirga</taxon>
    </lineage>
</organism>
<dbReference type="Gene3D" id="3.40.50.300">
    <property type="entry name" value="P-loop containing nucleotide triphosphate hydrolases"/>
    <property type="match status" value="1"/>
</dbReference>
<dbReference type="InterPro" id="IPR027417">
    <property type="entry name" value="P-loop_NTPase"/>
</dbReference>
<sequence>MTNLEIKNLSFQYNDLNLFSDFSFVPSDRFNLLKGHSGCGKTTLLKIIFGQIEISDDQASFIKPDNCYLILQDDALLPWLTGEENIKFISEINDVPSFLNEYQTYLSPFIKKKAYQMSFGQRRLIELYRALLYCPELLLLDEPFNYLDERSREVVSKAISGYLETNIDSAIVMSSHLLEQSEYLSPKTYLFKGAQPYNSLIADEE</sequence>
<dbReference type="InterPro" id="IPR050166">
    <property type="entry name" value="ABC_transporter_ATP-bind"/>
</dbReference>
<evidence type="ECO:0000313" key="6">
    <source>
        <dbReference type="Proteomes" id="UP000307602"/>
    </source>
</evidence>
<proteinExistence type="predicted"/>
<evidence type="ECO:0000313" key="5">
    <source>
        <dbReference type="EMBL" id="TGV04828.1"/>
    </source>
</evidence>
<gene>
    <name evidence="5" type="ORF">EM932_01530</name>
</gene>
<dbReference type="SMART" id="SM00382">
    <property type="entry name" value="AAA"/>
    <property type="match status" value="1"/>
</dbReference>
<accession>A0A4S1E423</accession>
<keyword evidence="6" id="KW-1185">Reference proteome</keyword>
<reference evidence="5 6" key="1">
    <citation type="submission" date="2019-04" db="EMBL/GenBank/DDBJ databases">
        <authorList>
            <person name="Liu A."/>
        </authorList>
    </citation>
    <scope>NUCLEOTIDE SEQUENCE [LARGE SCALE GENOMIC DNA]</scope>
    <source>
        <strain evidence="5 6">RZ03</strain>
    </source>
</reference>
<dbReference type="PROSITE" id="PS50893">
    <property type="entry name" value="ABC_TRANSPORTER_2"/>
    <property type="match status" value="1"/>
</dbReference>
<dbReference type="InterPro" id="IPR003593">
    <property type="entry name" value="AAA+_ATPase"/>
</dbReference>
<dbReference type="PANTHER" id="PTHR42788">
    <property type="entry name" value="TAURINE IMPORT ATP-BINDING PROTEIN-RELATED"/>
    <property type="match status" value="1"/>
</dbReference>
<dbReference type="SUPFAM" id="SSF52540">
    <property type="entry name" value="P-loop containing nucleoside triphosphate hydrolases"/>
    <property type="match status" value="1"/>
</dbReference>
<protein>
    <submittedName>
        <fullName evidence="5">ATP-binding cassette domain-containing protein</fullName>
    </submittedName>
</protein>
<dbReference type="GO" id="GO:0016887">
    <property type="term" value="F:ATP hydrolysis activity"/>
    <property type="evidence" value="ECO:0007669"/>
    <property type="project" value="InterPro"/>
</dbReference>
<evidence type="ECO:0000259" key="4">
    <source>
        <dbReference type="PROSITE" id="PS50893"/>
    </source>
</evidence>
<dbReference type="Proteomes" id="UP000307602">
    <property type="component" value="Unassembled WGS sequence"/>
</dbReference>
<dbReference type="EMBL" id="SRSO01000001">
    <property type="protein sequence ID" value="TGV04828.1"/>
    <property type="molecule type" value="Genomic_DNA"/>
</dbReference>
<dbReference type="RefSeq" id="WP_135874749.1">
    <property type="nucleotide sequence ID" value="NZ_SRSO01000001.1"/>
</dbReference>
<dbReference type="GO" id="GO:0005524">
    <property type="term" value="F:ATP binding"/>
    <property type="evidence" value="ECO:0007669"/>
    <property type="project" value="UniProtKB-KW"/>
</dbReference>
<dbReference type="InterPro" id="IPR003439">
    <property type="entry name" value="ABC_transporter-like_ATP-bd"/>
</dbReference>
<dbReference type="Pfam" id="PF00005">
    <property type="entry name" value="ABC_tran"/>
    <property type="match status" value="1"/>
</dbReference>
<evidence type="ECO:0000256" key="1">
    <source>
        <dbReference type="ARBA" id="ARBA00022448"/>
    </source>
</evidence>
<dbReference type="AlphaFoldDB" id="A0A4S1E423"/>
<keyword evidence="1" id="KW-0813">Transport</keyword>
<evidence type="ECO:0000256" key="3">
    <source>
        <dbReference type="ARBA" id="ARBA00022840"/>
    </source>
</evidence>
<evidence type="ECO:0000256" key="2">
    <source>
        <dbReference type="ARBA" id="ARBA00022741"/>
    </source>
</evidence>
<keyword evidence="2" id="KW-0547">Nucleotide-binding</keyword>
<dbReference type="OrthoDB" id="9801987at2"/>
<name>A0A4S1E423_9FLAO</name>